<sequence>MRDEDLVRLALEAKERAYAPYSGIRVGAALLTRGGEVFTGVNVENASYGLTLCAERVAAVKAVSEGRKDWVTLAVAWNREEFCRPCGACRQVLFEFAPALRVLMANARGEYEEEVLAALLPSAFTK</sequence>
<keyword evidence="8 14" id="KW-0862">Zinc</keyword>
<dbReference type="PANTHER" id="PTHR11644:SF2">
    <property type="entry name" value="CYTIDINE DEAMINASE"/>
    <property type="match status" value="1"/>
</dbReference>
<dbReference type="CDD" id="cd01283">
    <property type="entry name" value="cytidine_deaminase"/>
    <property type="match status" value="1"/>
</dbReference>
<dbReference type="OrthoDB" id="9795347at2"/>
<evidence type="ECO:0000256" key="11">
    <source>
        <dbReference type="ARBA" id="ARBA00049558"/>
    </source>
</evidence>
<evidence type="ECO:0000256" key="1">
    <source>
        <dbReference type="ARBA" id="ARBA00001947"/>
    </source>
</evidence>
<dbReference type="GO" id="GO:0005829">
    <property type="term" value="C:cytosol"/>
    <property type="evidence" value="ECO:0007669"/>
    <property type="project" value="TreeGrafter"/>
</dbReference>
<evidence type="ECO:0000256" key="5">
    <source>
        <dbReference type="ARBA" id="ARBA00018266"/>
    </source>
</evidence>
<evidence type="ECO:0000256" key="3">
    <source>
        <dbReference type="ARBA" id="ARBA00006576"/>
    </source>
</evidence>
<comment type="catalytic activity">
    <reaction evidence="11 15">
        <text>cytidine + H2O + H(+) = uridine + NH4(+)</text>
        <dbReference type="Rhea" id="RHEA:16069"/>
        <dbReference type="ChEBI" id="CHEBI:15377"/>
        <dbReference type="ChEBI" id="CHEBI:15378"/>
        <dbReference type="ChEBI" id="CHEBI:16704"/>
        <dbReference type="ChEBI" id="CHEBI:17562"/>
        <dbReference type="ChEBI" id="CHEBI:28938"/>
        <dbReference type="EC" id="3.5.4.5"/>
    </reaction>
</comment>
<evidence type="ECO:0000256" key="7">
    <source>
        <dbReference type="ARBA" id="ARBA00022801"/>
    </source>
</evidence>
<dbReference type="NCBIfam" id="NF004064">
    <property type="entry name" value="PRK05578.1"/>
    <property type="match status" value="1"/>
</dbReference>
<dbReference type="PROSITE" id="PS51747">
    <property type="entry name" value="CYT_DCMP_DEAMINASES_2"/>
    <property type="match status" value="1"/>
</dbReference>
<name>A0A3D8P539_9THEO</name>
<proteinExistence type="inferred from homology"/>
<dbReference type="Pfam" id="PF00383">
    <property type="entry name" value="dCMP_cyt_deam_1"/>
    <property type="match status" value="1"/>
</dbReference>
<dbReference type="InterPro" id="IPR016193">
    <property type="entry name" value="Cytidine_deaminase-like"/>
</dbReference>
<dbReference type="Gene3D" id="3.40.140.10">
    <property type="entry name" value="Cytidine Deaminase, domain 2"/>
    <property type="match status" value="1"/>
</dbReference>
<comment type="function">
    <text evidence="2 15">This enzyme scavenges exogenous and endogenous cytidine and 2'-deoxycytidine for UMP synthesis.</text>
</comment>
<comment type="catalytic activity">
    <reaction evidence="10 15">
        <text>2'-deoxycytidine + H2O + H(+) = 2'-deoxyuridine + NH4(+)</text>
        <dbReference type="Rhea" id="RHEA:13433"/>
        <dbReference type="ChEBI" id="CHEBI:15377"/>
        <dbReference type="ChEBI" id="CHEBI:15378"/>
        <dbReference type="ChEBI" id="CHEBI:15698"/>
        <dbReference type="ChEBI" id="CHEBI:16450"/>
        <dbReference type="ChEBI" id="CHEBI:28938"/>
        <dbReference type="EC" id="3.5.4.5"/>
    </reaction>
</comment>
<keyword evidence="6 14" id="KW-0479">Metal-binding</keyword>
<evidence type="ECO:0000256" key="9">
    <source>
        <dbReference type="ARBA" id="ARBA00032005"/>
    </source>
</evidence>
<reference evidence="17 18" key="1">
    <citation type="submission" date="2018-08" db="EMBL/GenBank/DDBJ databases">
        <title>Form III RuBisCO-mediated autotrophy in Thermodesulfobium bacteria.</title>
        <authorList>
            <person name="Toshchakov S.V."/>
            <person name="Kublanov I.V."/>
            <person name="Frolov E."/>
            <person name="Bonch-Osmolovskaya E.A."/>
            <person name="Tourova T.P."/>
            <person name="Chernych N.A."/>
            <person name="Lebedinsky A.V."/>
        </authorList>
    </citation>
    <scope>NUCLEOTIDE SEQUENCE [LARGE SCALE GENOMIC DNA]</scope>
    <source>
        <strain evidence="17 18">SR</strain>
    </source>
</reference>
<dbReference type="Proteomes" id="UP000256329">
    <property type="component" value="Unassembled WGS sequence"/>
</dbReference>
<evidence type="ECO:0000256" key="10">
    <source>
        <dbReference type="ARBA" id="ARBA00049252"/>
    </source>
</evidence>
<dbReference type="GO" id="GO:0008270">
    <property type="term" value="F:zinc ion binding"/>
    <property type="evidence" value="ECO:0007669"/>
    <property type="project" value="UniProtKB-UniRule"/>
</dbReference>
<evidence type="ECO:0000256" key="14">
    <source>
        <dbReference type="PIRSR" id="PIRSR606262-3"/>
    </source>
</evidence>
<comment type="similarity">
    <text evidence="3 15">Belongs to the cytidine and deoxycytidylate deaminase family.</text>
</comment>
<protein>
    <recommendedName>
        <fullName evidence="5 15">Cytidine deaminase</fullName>
        <ecNumber evidence="4 15">3.5.4.5</ecNumber>
    </recommendedName>
    <alternativeName>
        <fullName evidence="9 15">Cytidine aminohydrolase</fullName>
    </alternativeName>
</protein>
<dbReference type="EC" id="3.5.4.5" evidence="4 15"/>
<comment type="caution">
    <text evidence="17">The sequence shown here is derived from an EMBL/GenBank/DDBJ whole genome shotgun (WGS) entry which is preliminary data.</text>
</comment>
<dbReference type="SUPFAM" id="SSF53927">
    <property type="entry name" value="Cytidine deaminase-like"/>
    <property type="match status" value="1"/>
</dbReference>
<dbReference type="FunFam" id="3.40.140.10:FF:000008">
    <property type="entry name" value="Cytidine deaminase"/>
    <property type="match status" value="1"/>
</dbReference>
<dbReference type="InterPro" id="IPR002125">
    <property type="entry name" value="CMP_dCMP_dom"/>
</dbReference>
<feature type="binding site" evidence="14">
    <location>
        <position position="89"/>
    </location>
    <ligand>
        <name>Zn(2+)</name>
        <dbReference type="ChEBI" id="CHEBI:29105"/>
        <note>catalytic</note>
    </ligand>
</feature>
<evidence type="ECO:0000259" key="16">
    <source>
        <dbReference type="PROSITE" id="PS51747"/>
    </source>
</evidence>
<evidence type="ECO:0000256" key="8">
    <source>
        <dbReference type="ARBA" id="ARBA00022833"/>
    </source>
</evidence>
<gene>
    <name evidence="17" type="primary">cdd</name>
    <name evidence="17" type="ORF">DXX99_03340</name>
</gene>
<keyword evidence="18" id="KW-1185">Reference proteome</keyword>
<evidence type="ECO:0000313" key="18">
    <source>
        <dbReference type="Proteomes" id="UP000256329"/>
    </source>
</evidence>
<dbReference type="InterPro" id="IPR006262">
    <property type="entry name" value="Cyt_deam_tetra"/>
</dbReference>
<evidence type="ECO:0000256" key="2">
    <source>
        <dbReference type="ARBA" id="ARBA00003949"/>
    </source>
</evidence>
<dbReference type="GO" id="GO:0055086">
    <property type="term" value="P:nucleobase-containing small molecule metabolic process"/>
    <property type="evidence" value="ECO:0007669"/>
    <property type="project" value="UniProtKB-ARBA"/>
</dbReference>
<dbReference type="GO" id="GO:0004126">
    <property type="term" value="F:cytidine deaminase activity"/>
    <property type="evidence" value="ECO:0007669"/>
    <property type="project" value="UniProtKB-UniRule"/>
</dbReference>
<feature type="domain" description="CMP/dCMP-type deaminase" evidence="16">
    <location>
        <begin position="1"/>
        <end position="126"/>
    </location>
</feature>
<feature type="binding site" evidence="13">
    <location>
        <begin position="42"/>
        <end position="48"/>
    </location>
    <ligand>
        <name>substrate</name>
    </ligand>
</feature>
<feature type="binding site" evidence="14">
    <location>
        <position position="86"/>
    </location>
    <ligand>
        <name>Zn(2+)</name>
        <dbReference type="ChEBI" id="CHEBI:29105"/>
        <note>catalytic</note>
    </ligand>
</feature>
<evidence type="ECO:0000256" key="13">
    <source>
        <dbReference type="PIRSR" id="PIRSR606262-2"/>
    </source>
</evidence>
<dbReference type="AlphaFoldDB" id="A0A3D8P539"/>
<comment type="cofactor">
    <cofactor evidence="1 14 15">
        <name>Zn(2+)</name>
        <dbReference type="ChEBI" id="CHEBI:29105"/>
    </cofactor>
</comment>
<dbReference type="PANTHER" id="PTHR11644">
    <property type="entry name" value="CYTIDINE DEAMINASE"/>
    <property type="match status" value="1"/>
</dbReference>
<evidence type="ECO:0000256" key="12">
    <source>
        <dbReference type="PIRSR" id="PIRSR606262-1"/>
    </source>
</evidence>
<feature type="binding site" evidence="14">
    <location>
        <position position="53"/>
    </location>
    <ligand>
        <name>Zn(2+)</name>
        <dbReference type="ChEBI" id="CHEBI:29105"/>
        <note>catalytic</note>
    </ligand>
</feature>
<dbReference type="EMBL" id="QSLN01000002">
    <property type="protein sequence ID" value="RDV84350.1"/>
    <property type="molecule type" value="Genomic_DNA"/>
</dbReference>
<dbReference type="InterPro" id="IPR050202">
    <property type="entry name" value="Cyt/Deoxycyt_deaminase"/>
</dbReference>
<keyword evidence="7 15" id="KW-0378">Hydrolase</keyword>
<evidence type="ECO:0000256" key="4">
    <source>
        <dbReference type="ARBA" id="ARBA00012783"/>
    </source>
</evidence>
<feature type="active site" description="Proton donor" evidence="12">
    <location>
        <position position="55"/>
    </location>
</feature>
<accession>A0A3D8P539</accession>
<organism evidence="17 18">
    <name type="scientific">Ammonifex thiophilus</name>
    <dbReference type="NCBI Taxonomy" id="444093"/>
    <lineage>
        <taxon>Bacteria</taxon>
        <taxon>Bacillati</taxon>
        <taxon>Bacillota</taxon>
        <taxon>Clostridia</taxon>
        <taxon>Thermoanaerobacterales</taxon>
        <taxon>Thermoanaerobacteraceae</taxon>
        <taxon>Ammonifex</taxon>
    </lineage>
</organism>
<dbReference type="GO" id="GO:0072527">
    <property type="term" value="P:pyrimidine-containing compound metabolic process"/>
    <property type="evidence" value="ECO:0007669"/>
    <property type="project" value="UniProtKB-ARBA"/>
</dbReference>
<dbReference type="NCBIfam" id="TIGR01354">
    <property type="entry name" value="cyt_deam_tetra"/>
    <property type="match status" value="1"/>
</dbReference>
<evidence type="ECO:0000256" key="6">
    <source>
        <dbReference type="ARBA" id="ARBA00022723"/>
    </source>
</evidence>
<evidence type="ECO:0000256" key="15">
    <source>
        <dbReference type="RuleBase" id="RU364006"/>
    </source>
</evidence>
<dbReference type="RefSeq" id="WP_115792090.1">
    <property type="nucleotide sequence ID" value="NZ_QSLN01000002.1"/>
</dbReference>
<evidence type="ECO:0000313" key="17">
    <source>
        <dbReference type="EMBL" id="RDV84350.1"/>
    </source>
</evidence>